<dbReference type="Gene3D" id="2.60.40.1120">
    <property type="entry name" value="Carboxypeptidase-like, regulatory domain"/>
    <property type="match status" value="1"/>
</dbReference>
<evidence type="ECO:0000259" key="11">
    <source>
        <dbReference type="Pfam" id="PF07715"/>
    </source>
</evidence>
<dbReference type="Pfam" id="PF13715">
    <property type="entry name" value="CarbopepD_reg_2"/>
    <property type="match status" value="1"/>
</dbReference>
<organism evidence="12 13">
    <name type="scientific">Carboxylicivirga linearis</name>
    <dbReference type="NCBI Taxonomy" id="1628157"/>
    <lineage>
        <taxon>Bacteria</taxon>
        <taxon>Pseudomonadati</taxon>
        <taxon>Bacteroidota</taxon>
        <taxon>Bacteroidia</taxon>
        <taxon>Marinilabiliales</taxon>
        <taxon>Marinilabiliaceae</taxon>
        <taxon>Carboxylicivirga</taxon>
    </lineage>
</organism>
<dbReference type="InterPro" id="IPR036942">
    <property type="entry name" value="Beta-barrel_TonB_sf"/>
</dbReference>
<comment type="subcellular location">
    <subcellularLocation>
        <location evidence="1 8">Cell outer membrane</location>
        <topology evidence="1 8">Multi-pass membrane protein</topology>
    </subcellularLocation>
</comment>
<protein>
    <submittedName>
        <fullName evidence="12">TonB-dependent receptor</fullName>
    </submittedName>
</protein>
<dbReference type="EMBL" id="JAGUCO010000027">
    <property type="protein sequence ID" value="MBS2100666.1"/>
    <property type="molecule type" value="Genomic_DNA"/>
</dbReference>
<dbReference type="Proteomes" id="UP000708576">
    <property type="component" value="Unassembled WGS sequence"/>
</dbReference>
<dbReference type="InterPro" id="IPR008969">
    <property type="entry name" value="CarboxyPept-like_regulatory"/>
</dbReference>
<gene>
    <name evidence="12" type="ORF">KEM10_20435</name>
</gene>
<evidence type="ECO:0000256" key="4">
    <source>
        <dbReference type="ARBA" id="ARBA00022692"/>
    </source>
</evidence>
<dbReference type="NCBIfam" id="TIGR04056">
    <property type="entry name" value="OMP_RagA_SusC"/>
    <property type="match status" value="1"/>
</dbReference>
<keyword evidence="4 8" id="KW-0812">Transmembrane</keyword>
<evidence type="ECO:0000256" key="6">
    <source>
        <dbReference type="ARBA" id="ARBA00023136"/>
    </source>
</evidence>
<evidence type="ECO:0000313" key="12">
    <source>
        <dbReference type="EMBL" id="MBS2100666.1"/>
    </source>
</evidence>
<proteinExistence type="inferred from homology"/>
<dbReference type="InterPro" id="IPR039426">
    <property type="entry name" value="TonB-dep_rcpt-like"/>
</dbReference>
<dbReference type="Pfam" id="PF07715">
    <property type="entry name" value="Plug"/>
    <property type="match status" value="1"/>
</dbReference>
<name>A0ABS5K1X5_9BACT</name>
<evidence type="ECO:0000256" key="3">
    <source>
        <dbReference type="ARBA" id="ARBA00022452"/>
    </source>
</evidence>
<dbReference type="PROSITE" id="PS52016">
    <property type="entry name" value="TONB_DEPENDENT_REC_3"/>
    <property type="match status" value="1"/>
</dbReference>
<evidence type="ECO:0000256" key="7">
    <source>
        <dbReference type="ARBA" id="ARBA00023237"/>
    </source>
</evidence>
<comment type="similarity">
    <text evidence="8 9">Belongs to the TonB-dependent receptor family.</text>
</comment>
<keyword evidence="13" id="KW-1185">Reference proteome</keyword>
<keyword evidence="3 8" id="KW-1134">Transmembrane beta strand</keyword>
<dbReference type="InterPro" id="IPR000531">
    <property type="entry name" value="Beta-barrel_TonB"/>
</dbReference>
<sequence length="1161" mass="127411">MKKKPDLSLNHSDLKQIMRIMKLTVLFIFILSMNLYSKSFAQTGKISLNINSTFEEVIEQIEAKTGYHFVLKADAEILDRMVAVDYEDQDLDQVLADIFKDTGYTYEVIDQYIAVTKVKDVQQQAQPEKVTVTGKVTDASGAPLPGVTVVIQGTTEGTITDFDGNYSLGNVGIADVLEFSFIGMQKQVIALNGATDINVTLLEESVGLDEVVAIGYQVQRKADLTGAIEVVELESIENVSLSSGNPMQALQGRVPGLYIEKSGSPNAANNRILIRGVNTLGDNNPLYIIDGVPTKRPEVFQGLSAGSIVSVQVLKDASASSIYGARASNGVVIVTTKNGSDKKGEVSVQFNSNLSVQSEKSQRLNMLNAVDRGRALWQASVNDGIDPASGYGEIYNFDWNGDYSNPVLNSVTPQPYVGGDTNVPVGDTDWQDAIYQTGFVINNDLTISGGTEKSSVLMNVGYIKNTGMLKYTDYDRITARINGQTSLLDDKVKFGLNAQFVSSNETLAANDLGNAPTPGLGVTMAPTIPVYTADGEYAGPLGSGYSDRNNPLMMQYINRWDNTNRKYLFGSVYAEIQPVKNLVFRTTLGLDYSMVKDKDIEPAFTNGFIARSVNNLSIYNSDFTSVTWTNTAHYSLDWGKSKFGFLLGIEAVSDDFQDFMGYKEGFSTQTEEFFVLSAGTNNGNSFGTATGSRLFSQFGKIDFNYDERFLASVTLRRDGSSRFGADNRYGFFPAATFGWRLSEESFIKDMDIFSNLKFRAGVGRVGNQDVGDFASLGLYEPRYGAVASQVDGVSHNNFFDNYWNVGSAYDLNGQNTGNLSSGFVSVQAANSALRWETTDELNLGLDFGFANGKLIGSFDWYTRKTTDILIQPPVASALGEGQLQFLNGATKKNTGWEFALSYRKQVNDDFMYEVAGSASHFADKITDLPEAVRTAYPGNSEQTVVGHSELSIFGYVADGIFKNDAEVQAHADQVGAAPGRIRWADLNNDGVINSSDQKFLGTLLPKLEYSLRIDLNYKNYDVSIFGSGVAGKTGYDPYTFYNDFIRGRDNVGPGVFNAWTPQNPNSDVPALTLSDSNNETRTSSYLNVNASYFKLRNVQVGYTLPAGIMERLHMEKLRFYAMAENLFWIKSKEFQGPDPERTNLDLVPIPRTFSVGVNVSF</sequence>
<dbReference type="Gene3D" id="2.40.170.20">
    <property type="entry name" value="TonB-dependent receptor, beta-barrel domain"/>
    <property type="match status" value="1"/>
</dbReference>
<dbReference type="InterPro" id="IPR037066">
    <property type="entry name" value="Plug_dom_sf"/>
</dbReference>
<evidence type="ECO:0000256" key="9">
    <source>
        <dbReference type="RuleBase" id="RU003357"/>
    </source>
</evidence>
<keyword evidence="7 8" id="KW-0998">Cell outer membrane</keyword>
<feature type="domain" description="TonB-dependent receptor plug" evidence="11">
    <location>
        <begin position="221"/>
        <end position="331"/>
    </location>
</feature>
<reference evidence="12 13" key="1">
    <citation type="journal article" date="2015" name="Int. J. Syst. Evol. Microbiol.">
        <title>Carboxylicivirga linearis sp. nov., isolated from a sea cucumber culture pond.</title>
        <authorList>
            <person name="Wang F.Q."/>
            <person name="Zhou Y.X."/>
            <person name="Lin X.Z."/>
            <person name="Chen G.J."/>
            <person name="Du Z.J."/>
        </authorList>
    </citation>
    <scope>NUCLEOTIDE SEQUENCE [LARGE SCALE GENOMIC DNA]</scope>
    <source>
        <strain evidence="12 13">FB218</strain>
    </source>
</reference>
<keyword evidence="2 8" id="KW-0813">Transport</keyword>
<dbReference type="SUPFAM" id="SSF49464">
    <property type="entry name" value="Carboxypeptidase regulatory domain-like"/>
    <property type="match status" value="1"/>
</dbReference>
<evidence type="ECO:0000259" key="10">
    <source>
        <dbReference type="Pfam" id="PF00593"/>
    </source>
</evidence>
<evidence type="ECO:0000256" key="8">
    <source>
        <dbReference type="PROSITE-ProRule" id="PRU01360"/>
    </source>
</evidence>
<dbReference type="InterPro" id="IPR012910">
    <property type="entry name" value="Plug_dom"/>
</dbReference>
<dbReference type="Pfam" id="PF00593">
    <property type="entry name" value="TonB_dep_Rec_b-barrel"/>
    <property type="match status" value="1"/>
</dbReference>
<evidence type="ECO:0000256" key="5">
    <source>
        <dbReference type="ARBA" id="ARBA00023077"/>
    </source>
</evidence>
<evidence type="ECO:0000313" key="13">
    <source>
        <dbReference type="Proteomes" id="UP000708576"/>
    </source>
</evidence>
<accession>A0ABS5K1X5</accession>
<keyword evidence="12" id="KW-0675">Receptor</keyword>
<dbReference type="Gene3D" id="2.170.130.10">
    <property type="entry name" value="TonB-dependent receptor, plug domain"/>
    <property type="match status" value="1"/>
</dbReference>
<keyword evidence="5 9" id="KW-0798">TonB box</keyword>
<dbReference type="InterPro" id="IPR023996">
    <property type="entry name" value="TonB-dep_OMP_SusC/RagA"/>
</dbReference>
<feature type="domain" description="TonB-dependent receptor-like beta-barrel" evidence="10">
    <location>
        <begin position="531"/>
        <end position="1125"/>
    </location>
</feature>
<dbReference type="InterPro" id="IPR023997">
    <property type="entry name" value="TonB-dep_OMP_SusC/RagA_CS"/>
</dbReference>
<dbReference type="SUPFAM" id="SSF56935">
    <property type="entry name" value="Porins"/>
    <property type="match status" value="1"/>
</dbReference>
<comment type="caution">
    <text evidence="12">The sequence shown here is derived from an EMBL/GenBank/DDBJ whole genome shotgun (WGS) entry which is preliminary data.</text>
</comment>
<keyword evidence="6 8" id="KW-0472">Membrane</keyword>
<evidence type="ECO:0000256" key="1">
    <source>
        <dbReference type="ARBA" id="ARBA00004571"/>
    </source>
</evidence>
<evidence type="ECO:0000256" key="2">
    <source>
        <dbReference type="ARBA" id="ARBA00022448"/>
    </source>
</evidence>
<dbReference type="NCBIfam" id="TIGR04057">
    <property type="entry name" value="SusC_RagA_signa"/>
    <property type="match status" value="1"/>
</dbReference>